<dbReference type="PANTHER" id="PTHR46613">
    <property type="entry name" value="RADIAL SPOKE HEAD 10 HOMOLOG B-RELATED"/>
    <property type="match status" value="1"/>
</dbReference>
<feature type="coiled-coil region" evidence="3">
    <location>
        <begin position="323"/>
        <end position="357"/>
    </location>
</feature>
<protein>
    <submittedName>
        <fullName evidence="7">Aste57867_8335 protein</fullName>
    </submittedName>
</protein>
<dbReference type="Proteomes" id="UP000332933">
    <property type="component" value="Unassembled WGS sequence"/>
</dbReference>
<dbReference type="OrthoDB" id="193095at2759"/>
<dbReference type="Gene3D" id="1.10.418.10">
    <property type="entry name" value="Calponin-like domain"/>
    <property type="match status" value="1"/>
</dbReference>
<feature type="region of interest" description="Disordered" evidence="4">
    <location>
        <begin position="19"/>
        <end position="71"/>
    </location>
</feature>
<dbReference type="Gene3D" id="1.10.238.10">
    <property type="entry name" value="EF-hand"/>
    <property type="match status" value="1"/>
</dbReference>
<evidence type="ECO:0000313" key="8">
    <source>
        <dbReference type="Proteomes" id="UP000332933"/>
    </source>
</evidence>
<dbReference type="InterPro" id="IPR001715">
    <property type="entry name" value="CH_dom"/>
</dbReference>
<evidence type="ECO:0000256" key="4">
    <source>
        <dbReference type="SAM" id="MobiDB-lite"/>
    </source>
</evidence>
<sequence length="1011" mass="115291">MEPMFTATSLPRVFRPVKVDQVRASTASSPVRPRPDQARASTASSGTRPTSTLHTRACQKAPSSAAARPPLQPRDEVGILYPFANMSDDDGSIQAMMWSKWNVAVEVDDNFTSFALFGQVKLQEAQAMCSWLHQPNQFLTAVAVTLVDKFAEHLGTSGALLRQLVDELVAAIYLRRGDDVHDMSQLDQWTMYSHECQRLKRTCLHLLDENTRKRTDSSVRHVGFERLERVIDGTTKTWKRKVTRLLFYNWVYFVARRRRIRTFMDRTFHFENRTTVKETFRAWRVEALRRAYYVRAIILRESANYQAMLSVTAESLSRKDIQLTDAAAKITDLQAQVDQLTSINSQLVARVQELEAMNRALRAGDDGDAYVPARAVYEPLDTIADTTSSHVDESPKVNRLLLESLFAMARMVESSVIQSSNDVLESLQRQMDGAELRELSDAIFRTTKKTNATTTSSSSHEHHTIHNLLTKPIDVILLHWMRLQLNKSTATNRPQDKILKNFTEDLADGQRFSLLLHQLHPVEFDATMVGEIDVDVRLEQIERFNRECHIEHSLDATLPPVVTAESIAGQKSTENFVFVAMLFGIHKAHFTPLNTDHARKVFLHIVTCWKKIRNLMLEIKRTQEDVGDNTLLLALVKELKSCESYHKQMQTELTTMACASNESATVLSQLAHKILCLTWRLLSEKTKGVHEDVVDERRAQTMQKFTLVQPGLIRDIILSGPENRRSTLSDTEVLTRVLGIQKVLQQWFKELCAIFRHYSCGALRGRSTTMSSGEWNKFIKDCAVVDKKLPLPVVEAVYYQVVNADKTAVQTTTAAKEMSPSMFISALVLLADKKFPTVMFEDRIRELIEKCIIPHACRSQPEVFRMLLSTSDVRGVYQRFKPTLQRTFKYYSSIKTDESSSKSSKSRSTIGIAEFIMLTKDCKLIGSYVTENTVKQIFVLVQRHYDDDDDEWGDMTANEELQVDYIEFEEALGALTEYVVSNPYIPFFKRLEQFIGDMVLPRARQKKPAKG</sequence>
<keyword evidence="2" id="KW-0966">Cell projection</keyword>
<comment type="subcellular location">
    <subcellularLocation>
        <location evidence="1">Cell projection</location>
    </subcellularLocation>
</comment>
<dbReference type="EMBL" id="VJMH01005099">
    <property type="protein sequence ID" value="KAF0701184.1"/>
    <property type="molecule type" value="Genomic_DNA"/>
</dbReference>
<evidence type="ECO:0000313" key="7">
    <source>
        <dbReference type="EMBL" id="VFT85222.1"/>
    </source>
</evidence>
<dbReference type="PANTHER" id="PTHR46613:SF1">
    <property type="entry name" value="RADIAL SPOKE HEAD 10 HOMOLOG B-RELATED"/>
    <property type="match status" value="1"/>
</dbReference>
<reference evidence="6" key="2">
    <citation type="submission" date="2019-06" db="EMBL/GenBank/DDBJ databases">
        <title>Genomics analysis of Aphanomyces spp. identifies a new class of oomycete effector associated with host adaptation.</title>
        <authorList>
            <person name="Gaulin E."/>
        </authorList>
    </citation>
    <scope>NUCLEOTIDE SEQUENCE</scope>
    <source>
        <strain evidence="6">CBS 578.67</strain>
    </source>
</reference>
<dbReference type="EMBL" id="CAADRA010005120">
    <property type="protein sequence ID" value="VFT85222.1"/>
    <property type="molecule type" value="Genomic_DNA"/>
</dbReference>
<keyword evidence="8" id="KW-1185">Reference proteome</keyword>
<evidence type="ECO:0000256" key="3">
    <source>
        <dbReference type="SAM" id="Coils"/>
    </source>
</evidence>
<evidence type="ECO:0000256" key="1">
    <source>
        <dbReference type="ARBA" id="ARBA00004316"/>
    </source>
</evidence>
<organism evidence="7 8">
    <name type="scientific">Aphanomyces stellatus</name>
    <dbReference type="NCBI Taxonomy" id="120398"/>
    <lineage>
        <taxon>Eukaryota</taxon>
        <taxon>Sar</taxon>
        <taxon>Stramenopiles</taxon>
        <taxon>Oomycota</taxon>
        <taxon>Saprolegniomycetes</taxon>
        <taxon>Saprolegniales</taxon>
        <taxon>Verrucalvaceae</taxon>
        <taxon>Aphanomyces</taxon>
    </lineage>
</organism>
<feature type="domain" description="Calponin-homology (CH)" evidence="5">
    <location>
        <begin position="471"/>
        <end position="587"/>
    </location>
</feature>
<evidence type="ECO:0000259" key="5">
    <source>
        <dbReference type="PROSITE" id="PS50021"/>
    </source>
</evidence>
<keyword evidence="3" id="KW-0175">Coiled coil</keyword>
<evidence type="ECO:0000256" key="2">
    <source>
        <dbReference type="ARBA" id="ARBA00023273"/>
    </source>
</evidence>
<dbReference type="InterPro" id="IPR036872">
    <property type="entry name" value="CH_dom_sf"/>
</dbReference>
<dbReference type="AlphaFoldDB" id="A0A485KK03"/>
<name>A0A485KK03_9STRA</name>
<accession>A0A485KK03</accession>
<dbReference type="PROSITE" id="PS50021">
    <property type="entry name" value="CH"/>
    <property type="match status" value="1"/>
</dbReference>
<reference evidence="7 8" key="1">
    <citation type="submission" date="2019-03" db="EMBL/GenBank/DDBJ databases">
        <authorList>
            <person name="Gaulin E."/>
            <person name="Dumas B."/>
        </authorList>
    </citation>
    <scope>NUCLEOTIDE SEQUENCE [LARGE SCALE GENOMIC DNA]</scope>
    <source>
        <strain evidence="7">CBS 568.67</strain>
    </source>
</reference>
<gene>
    <name evidence="7" type="primary">Aste57867_8335</name>
    <name evidence="6" type="ORF">As57867_008303</name>
    <name evidence="7" type="ORF">ASTE57867_8335</name>
</gene>
<dbReference type="GO" id="GO:0042995">
    <property type="term" value="C:cell projection"/>
    <property type="evidence" value="ECO:0007669"/>
    <property type="project" value="UniProtKB-SubCell"/>
</dbReference>
<dbReference type="Pfam" id="PF00307">
    <property type="entry name" value="CH"/>
    <property type="match status" value="1"/>
</dbReference>
<dbReference type="SUPFAM" id="SSF47576">
    <property type="entry name" value="Calponin-homology domain, CH-domain"/>
    <property type="match status" value="1"/>
</dbReference>
<proteinExistence type="predicted"/>
<feature type="compositionally biased region" description="Polar residues" evidence="4">
    <location>
        <begin position="39"/>
        <end position="54"/>
    </location>
</feature>
<evidence type="ECO:0000313" key="6">
    <source>
        <dbReference type="EMBL" id="KAF0701184.1"/>
    </source>
</evidence>